<name>A0A432Y295_9GAMM</name>
<keyword evidence="1" id="KW-1133">Transmembrane helix</keyword>
<accession>A0A432Y295</accession>
<reference evidence="4" key="1">
    <citation type="journal article" date="2018" name="Front. Microbiol.">
        <title>Genome-Based Analysis Reveals the Taxonomy and Diversity of the Family Idiomarinaceae.</title>
        <authorList>
            <person name="Liu Y."/>
            <person name="Lai Q."/>
            <person name="Shao Z."/>
        </authorList>
    </citation>
    <scope>NUCLEOTIDE SEQUENCE [LARGE SCALE GENOMIC DNA]</scope>
    <source>
        <strain evidence="4">F23</strain>
    </source>
</reference>
<evidence type="ECO:0000256" key="1">
    <source>
        <dbReference type="SAM" id="Phobius"/>
    </source>
</evidence>
<evidence type="ECO:0000313" key="4">
    <source>
        <dbReference type="Proteomes" id="UP000287330"/>
    </source>
</evidence>
<proteinExistence type="predicted"/>
<dbReference type="EMBL" id="PIPV01000004">
    <property type="protein sequence ID" value="RUO55051.1"/>
    <property type="molecule type" value="Genomic_DNA"/>
</dbReference>
<organism evidence="3 4">
    <name type="scientific">Idiomarina fontislapidosi</name>
    <dbReference type="NCBI Taxonomy" id="263723"/>
    <lineage>
        <taxon>Bacteria</taxon>
        <taxon>Pseudomonadati</taxon>
        <taxon>Pseudomonadota</taxon>
        <taxon>Gammaproteobacteria</taxon>
        <taxon>Alteromonadales</taxon>
        <taxon>Idiomarinaceae</taxon>
        <taxon>Idiomarina</taxon>
    </lineage>
</organism>
<sequence length="269" mass="29120">MTSASKQPEPNDQAQGGVERVYGRKALNTFRNQHIAIAGLGGVGSWAVEALARSGIGELTLIDLDDVCVTNINRQLPADFNTIGQLKTQVLAERVSAINPACRVNIVDDFLLEDNFATHLTGVTAVLDAIDSVNTKAALVAYCKRNKIPLVVCGGAGGQIDPTQIRVADLAKAKQDPLLAKVRSKLRRDFNFSKNPKRKWGVDCIYSEEQLRYPWIAGEHEGEVTLQKPGSGSMQMNCSSGFGAAMVVTCSFAMFAVSTLLKRIERRAA</sequence>
<dbReference type="Proteomes" id="UP000287330">
    <property type="component" value="Unassembled WGS sequence"/>
</dbReference>
<keyword evidence="4" id="KW-1185">Reference proteome</keyword>
<dbReference type="InterPro" id="IPR035985">
    <property type="entry name" value="Ubiquitin-activating_enz"/>
</dbReference>
<protein>
    <submittedName>
        <fullName evidence="3">tRNA cyclic N6-threonylcarbamoyladenosine(37) synthase TcdA</fullName>
    </submittedName>
</protein>
<dbReference type="Gene3D" id="3.40.50.720">
    <property type="entry name" value="NAD(P)-binding Rossmann-like Domain"/>
    <property type="match status" value="1"/>
</dbReference>
<evidence type="ECO:0000259" key="2">
    <source>
        <dbReference type="Pfam" id="PF00899"/>
    </source>
</evidence>
<dbReference type="GO" id="GO:0061503">
    <property type="term" value="F:tRNA threonylcarbamoyladenosine dehydratase"/>
    <property type="evidence" value="ECO:0007669"/>
    <property type="project" value="TreeGrafter"/>
</dbReference>
<dbReference type="PANTHER" id="PTHR43267:SF1">
    <property type="entry name" value="TRNA THREONYLCARBAMOYLADENOSINE DEHYDRATASE"/>
    <property type="match status" value="1"/>
</dbReference>
<gene>
    <name evidence="3" type="ORF">CWE25_06620</name>
</gene>
<dbReference type="GO" id="GO:0008641">
    <property type="term" value="F:ubiquitin-like modifier activating enzyme activity"/>
    <property type="evidence" value="ECO:0007669"/>
    <property type="project" value="InterPro"/>
</dbReference>
<dbReference type="InterPro" id="IPR000594">
    <property type="entry name" value="ThiF_NAD_FAD-bd"/>
</dbReference>
<keyword evidence="1" id="KW-0812">Transmembrane</keyword>
<dbReference type="NCBIfam" id="NF011696">
    <property type="entry name" value="PRK15116.1"/>
    <property type="match status" value="1"/>
</dbReference>
<feature type="domain" description="THIF-type NAD/FAD binding fold" evidence="2">
    <location>
        <begin position="22"/>
        <end position="165"/>
    </location>
</feature>
<dbReference type="RefSeq" id="WP_110574094.1">
    <property type="nucleotide sequence ID" value="NZ_PIPV01000004.1"/>
</dbReference>
<comment type="caution">
    <text evidence="3">The sequence shown here is derived from an EMBL/GenBank/DDBJ whole genome shotgun (WGS) entry which is preliminary data.</text>
</comment>
<dbReference type="OrthoDB" id="9804150at2"/>
<dbReference type="AlphaFoldDB" id="A0A432Y295"/>
<dbReference type="InterPro" id="IPR045886">
    <property type="entry name" value="ThiF/MoeB/HesA"/>
</dbReference>
<feature type="transmembrane region" description="Helical" evidence="1">
    <location>
        <begin position="241"/>
        <end position="261"/>
    </location>
</feature>
<dbReference type="SUPFAM" id="SSF69572">
    <property type="entry name" value="Activating enzymes of the ubiquitin-like proteins"/>
    <property type="match status" value="1"/>
</dbReference>
<dbReference type="PANTHER" id="PTHR43267">
    <property type="entry name" value="TRNA THREONYLCARBAMOYLADENOSINE DEHYDRATASE"/>
    <property type="match status" value="1"/>
</dbReference>
<dbReference type="GO" id="GO:0061504">
    <property type="term" value="P:cyclic threonylcarbamoyladenosine biosynthetic process"/>
    <property type="evidence" value="ECO:0007669"/>
    <property type="project" value="TreeGrafter"/>
</dbReference>
<dbReference type="Pfam" id="PF00899">
    <property type="entry name" value="ThiF"/>
    <property type="match status" value="1"/>
</dbReference>
<evidence type="ECO:0000313" key="3">
    <source>
        <dbReference type="EMBL" id="RUO55051.1"/>
    </source>
</evidence>
<keyword evidence="1" id="KW-0472">Membrane</keyword>
<dbReference type="CDD" id="cd00755">
    <property type="entry name" value="YgdL_like"/>
    <property type="match status" value="1"/>
</dbReference>